<dbReference type="PANTHER" id="PTHR44307:SF2">
    <property type="entry name" value="PHOSPHOETHANOLAMINE METHYLTRANSFERASE ISOFORM X1"/>
    <property type="match status" value="1"/>
</dbReference>
<gene>
    <name evidence="6" type="ORF">DFR64_2429</name>
</gene>
<organism evidence="6 7">
    <name type="scientific">Pelolinea submarina</name>
    <dbReference type="NCBI Taxonomy" id="913107"/>
    <lineage>
        <taxon>Bacteria</taxon>
        <taxon>Bacillati</taxon>
        <taxon>Chloroflexota</taxon>
        <taxon>Anaerolineae</taxon>
        <taxon>Anaerolineales</taxon>
        <taxon>Anaerolineaceae</taxon>
        <taxon>Pelolinea</taxon>
    </lineage>
</organism>
<dbReference type="EMBL" id="QUMS01000003">
    <property type="protein sequence ID" value="REG07224.1"/>
    <property type="molecule type" value="Genomic_DNA"/>
</dbReference>
<dbReference type="InterPro" id="IPR013216">
    <property type="entry name" value="Methyltransf_11"/>
</dbReference>
<comment type="pathway">
    <text evidence="4">Phospholipid metabolism.</text>
</comment>
<evidence type="ECO:0000256" key="3">
    <source>
        <dbReference type="ARBA" id="ARBA00022679"/>
    </source>
</evidence>
<keyword evidence="7" id="KW-1185">Reference proteome</keyword>
<dbReference type="CDD" id="cd02440">
    <property type="entry name" value="AdoMet_MTases"/>
    <property type="match status" value="1"/>
</dbReference>
<dbReference type="RefSeq" id="WP_116225696.1">
    <property type="nucleotide sequence ID" value="NZ_AP018437.1"/>
</dbReference>
<comment type="pathway">
    <text evidence="1">Lipid metabolism.</text>
</comment>
<dbReference type="SUPFAM" id="SSF53335">
    <property type="entry name" value="S-adenosyl-L-methionine-dependent methyltransferases"/>
    <property type="match status" value="1"/>
</dbReference>
<dbReference type="AlphaFoldDB" id="A0A3E0A8G8"/>
<name>A0A3E0A8G8_9CHLR</name>
<evidence type="ECO:0000256" key="4">
    <source>
        <dbReference type="ARBA" id="ARBA00025707"/>
    </source>
</evidence>
<dbReference type="GO" id="GO:0008757">
    <property type="term" value="F:S-adenosylmethionine-dependent methyltransferase activity"/>
    <property type="evidence" value="ECO:0007669"/>
    <property type="project" value="InterPro"/>
</dbReference>
<keyword evidence="2 6" id="KW-0489">Methyltransferase</keyword>
<sequence length="201" mass="23066">MDKTISRKFFNDRAEHWDDTVRNNDAQKLRRMADRLDIQEPNFVLDVGTGTGVFIPYISEKLNGSGRIISMDFAINMLIKAQSKFSDRESLEYVCAEIEALHLGSAQFDTAVCYSTFPHFHDKPRALRNLTHLLKKNGTLFICHTASKETINDIHRSIPDFQDHLIPDNDEMAQLLEKAGFVQVKIEDNEDYYLVTAKNRG</sequence>
<evidence type="ECO:0000259" key="5">
    <source>
        <dbReference type="Pfam" id="PF08241"/>
    </source>
</evidence>
<dbReference type="Gene3D" id="3.40.50.150">
    <property type="entry name" value="Vaccinia Virus protein VP39"/>
    <property type="match status" value="1"/>
</dbReference>
<evidence type="ECO:0000313" key="7">
    <source>
        <dbReference type="Proteomes" id="UP000256388"/>
    </source>
</evidence>
<proteinExistence type="predicted"/>
<comment type="caution">
    <text evidence="6">The sequence shown here is derived from an EMBL/GenBank/DDBJ whole genome shotgun (WGS) entry which is preliminary data.</text>
</comment>
<dbReference type="PANTHER" id="PTHR44307">
    <property type="entry name" value="PHOSPHOETHANOLAMINE METHYLTRANSFERASE"/>
    <property type="match status" value="1"/>
</dbReference>
<dbReference type="OrthoDB" id="9804312at2"/>
<evidence type="ECO:0000256" key="1">
    <source>
        <dbReference type="ARBA" id="ARBA00005189"/>
    </source>
</evidence>
<dbReference type="Pfam" id="PF08241">
    <property type="entry name" value="Methyltransf_11"/>
    <property type="match status" value="1"/>
</dbReference>
<dbReference type="Proteomes" id="UP000256388">
    <property type="component" value="Unassembled WGS sequence"/>
</dbReference>
<reference evidence="6 7" key="1">
    <citation type="submission" date="2018-08" db="EMBL/GenBank/DDBJ databases">
        <title>Genomic Encyclopedia of Type Strains, Phase IV (KMG-IV): sequencing the most valuable type-strain genomes for metagenomic binning, comparative biology and taxonomic classification.</title>
        <authorList>
            <person name="Goeker M."/>
        </authorList>
    </citation>
    <scope>NUCLEOTIDE SEQUENCE [LARGE SCALE GENOMIC DNA]</scope>
    <source>
        <strain evidence="6 7">DSM 23923</strain>
    </source>
</reference>
<dbReference type="GO" id="GO:0032259">
    <property type="term" value="P:methylation"/>
    <property type="evidence" value="ECO:0007669"/>
    <property type="project" value="UniProtKB-KW"/>
</dbReference>
<protein>
    <submittedName>
        <fullName evidence="6">Demethylmenaquinone methyltransferase/2-methoxy-6-polyprenyl-1,4-benzoquinol methylase</fullName>
    </submittedName>
</protein>
<evidence type="ECO:0000256" key="2">
    <source>
        <dbReference type="ARBA" id="ARBA00022603"/>
    </source>
</evidence>
<feature type="domain" description="Methyltransferase type 11" evidence="5">
    <location>
        <begin position="45"/>
        <end position="142"/>
    </location>
</feature>
<evidence type="ECO:0000313" key="6">
    <source>
        <dbReference type="EMBL" id="REG07224.1"/>
    </source>
</evidence>
<keyword evidence="3 6" id="KW-0808">Transferase</keyword>
<accession>A0A3E0A8G8</accession>
<dbReference type="InterPro" id="IPR029063">
    <property type="entry name" value="SAM-dependent_MTases_sf"/>
</dbReference>